<protein>
    <submittedName>
        <fullName evidence="7">Putative response regulatory protein</fullName>
    </submittedName>
</protein>
<dbReference type="PANTHER" id="PTHR43280:SF2">
    <property type="entry name" value="HTH-TYPE TRANSCRIPTIONAL REGULATOR EXSA"/>
    <property type="match status" value="1"/>
</dbReference>
<name>A0A6N3AVT9_ENTCA</name>
<dbReference type="GO" id="GO:0003700">
    <property type="term" value="F:DNA-binding transcription factor activity"/>
    <property type="evidence" value="ECO:0007669"/>
    <property type="project" value="InterPro"/>
</dbReference>
<dbReference type="CDD" id="cd17536">
    <property type="entry name" value="REC_YesN-like"/>
    <property type="match status" value="1"/>
</dbReference>
<feature type="domain" description="Response regulatory" evidence="6">
    <location>
        <begin position="3"/>
        <end position="119"/>
    </location>
</feature>
<feature type="domain" description="HTH araC/xylS-type" evidence="5">
    <location>
        <begin position="399"/>
        <end position="497"/>
    </location>
</feature>
<dbReference type="Gene3D" id="3.40.50.2300">
    <property type="match status" value="1"/>
</dbReference>
<dbReference type="SMART" id="SM00342">
    <property type="entry name" value="HTH_ARAC"/>
    <property type="match status" value="1"/>
</dbReference>
<dbReference type="GO" id="GO:0043565">
    <property type="term" value="F:sequence-specific DNA binding"/>
    <property type="evidence" value="ECO:0007669"/>
    <property type="project" value="InterPro"/>
</dbReference>
<evidence type="ECO:0000256" key="1">
    <source>
        <dbReference type="ARBA" id="ARBA00023015"/>
    </source>
</evidence>
<keyword evidence="3" id="KW-0804">Transcription</keyword>
<dbReference type="InterPro" id="IPR001789">
    <property type="entry name" value="Sig_transdc_resp-reg_receiver"/>
</dbReference>
<dbReference type="Gene3D" id="1.10.10.60">
    <property type="entry name" value="Homeodomain-like"/>
    <property type="match status" value="2"/>
</dbReference>
<dbReference type="SMART" id="SM00448">
    <property type="entry name" value="REC"/>
    <property type="match status" value="1"/>
</dbReference>
<evidence type="ECO:0000313" key="7">
    <source>
        <dbReference type="EMBL" id="VYT94697.1"/>
    </source>
</evidence>
<dbReference type="PROSITE" id="PS50110">
    <property type="entry name" value="RESPONSE_REGULATORY"/>
    <property type="match status" value="1"/>
</dbReference>
<reference evidence="7" key="1">
    <citation type="submission" date="2019-11" db="EMBL/GenBank/DDBJ databases">
        <authorList>
            <person name="Feng L."/>
        </authorList>
    </citation>
    <scope>NUCLEOTIDE SEQUENCE</scope>
    <source>
        <strain evidence="7">ECasseliflavusLFYP2</strain>
    </source>
</reference>
<dbReference type="InterPro" id="IPR018060">
    <property type="entry name" value="HTH_AraC"/>
</dbReference>
<dbReference type="PROSITE" id="PS01124">
    <property type="entry name" value="HTH_ARAC_FAMILY_2"/>
    <property type="match status" value="1"/>
</dbReference>
<dbReference type="GO" id="GO:0000160">
    <property type="term" value="P:phosphorelay signal transduction system"/>
    <property type="evidence" value="ECO:0007669"/>
    <property type="project" value="InterPro"/>
</dbReference>
<dbReference type="InterPro" id="IPR009057">
    <property type="entry name" value="Homeodomain-like_sf"/>
</dbReference>
<evidence type="ECO:0000256" key="4">
    <source>
        <dbReference type="PROSITE-ProRule" id="PRU00169"/>
    </source>
</evidence>
<evidence type="ECO:0000259" key="6">
    <source>
        <dbReference type="PROSITE" id="PS50110"/>
    </source>
</evidence>
<dbReference type="InterPro" id="IPR011006">
    <property type="entry name" value="CheY-like_superfamily"/>
</dbReference>
<dbReference type="Pfam" id="PF00072">
    <property type="entry name" value="Response_reg"/>
    <property type="match status" value="1"/>
</dbReference>
<organism evidence="7">
    <name type="scientific">Enterococcus casseliflavus</name>
    <name type="common">Enterococcus flavescens</name>
    <dbReference type="NCBI Taxonomy" id="37734"/>
    <lineage>
        <taxon>Bacteria</taxon>
        <taxon>Bacillati</taxon>
        <taxon>Bacillota</taxon>
        <taxon>Bacilli</taxon>
        <taxon>Lactobacillales</taxon>
        <taxon>Enterococcaceae</taxon>
        <taxon>Enterococcus</taxon>
    </lineage>
</organism>
<dbReference type="RefSeq" id="WP_123833474.1">
    <property type="nucleotide sequence ID" value="NZ_CACRTX010000008.1"/>
</dbReference>
<dbReference type="InterPro" id="IPR020449">
    <property type="entry name" value="Tscrpt_reg_AraC-type_HTH"/>
</dbReference>
<dbReference type="PANTHER" id="PTHR43280">
    <property type="entry name" value="ARAC-FAMILY TRANSCRIPTIONAL REGULATOR"/>
    <property type="match status" value="1"/>
</dbReference>
<dbReference type="AlphaFoldDB" id="A0A6N3AVT9"/>
<dbReference type="SUPFAM" id="SSF46689">
    <property type="entry name" value="Homeodomain-like"/>
    <property type="match status" value="2"/>
</dbReference>
<feature type="modified residue" description="4-aspartylphosphate" evidence="4">
    <location>
        <position position="54"/>
    </location>
</feature>
<evidence type="ECO:0000256" key="2">
    <source>
        <dbReference type="ARBA" id="ARBA00023125"/>
    </source>
</evidence>
<dbReference type="Pfam" id="PF12833">
    <property type="entry name" value="HTH_18"/>
    <property type="match status" value="1"/>
</dbReference>
<sequence length="501" mass="58643">MYRLLLADDSYDQREVIKYFLSQHEKEWRIEEAKNGREAWQLFQKQPFDLIITDVKMPFMDGHALVARIKEAVPEIPVMFISGFEDFHYVKKAIQLQAVDYLLKPIDPDDFYEQINKIILFIDQQKQRSYTKTIAQTHYLKEILSKLFYGYPWHSLPKEEQSVAQDFFKTHPSFFLVTWPLDSWNAPDFVPSLSAAFPEMFSLFLAPAQLLFFNEPLPKREIEERKNNLTTYFSEQFQQKITLFDSGPVPHHSGVYGTYHDLLKTSQRSFYQQNKGKICQLLPGDHYIVKKALFEKTVSYVNQYESKKAHALVKTVFDCFETNGREEPTNTKFYFATFYQTIIDQCTIAFDAEHGANQIGKILEAPSLQLIADIFDALFRYIHDALLQINGSQSNDYVRQVKSYIFAHFHQELSLERLAKEVNINPNYLSELFSTSEGMGITKYIKSYRIKQAQKRLKNSNCSIRTISKQVGFNHYSYFCKTFREIVGMTPDAYRKRGPSC</sequence>
<evidence type="ECO:0000259" key="5">
    <source>
        <dbReference type="PROSITE" id="PS01124"/>
    </source>
</evidence>
<dbReference type="PRINTS" id="PR00032">
    <property type="entry name" value="HTHARAC"/>
</dbReference>
<dbReference type="SUPFAM" id="SSF52172">
    <property type="entry name" value="CheY-like"/>
    <property type="match status" value="1"/>
</dbReference>
<keyword evidence="2" id="KW-0238">DNA-binding</keyword>
<gene>
    <name evidence="7" type="ORF">ECLFYP2_02038</name>
</gene>
<dbReference type="EMBL" id="CACRTX010000008">
    <property type="protein sequence ID" value="VYT94697.1"/>
    <property type="molecule type" value="Genomic_DNA"/>
</dbReference>
<keyword evidence="1" id="KW-0805">Transcription regulation</keyword>
<evidence type="ECO:0000256" key="3">
    <source>
        <dbReference type="ARBA" id="ARBA00023163"/>
    </source>
</evidence>
<accession>A0A6N3AVT9</accession>
<keyword evidence="4" id="KW-0597">Phosphoprotein</keyword>
<proteinExistence type="predicted"/>